<gene>
    <name evidence="2" type="ORF">NCTC10684_01407</name>
</gene>
<reference evidence="2 3" key="1">
    <citation type="submission" date="2018-06" db="EMBL/GenBank/DDBJ databases">
        <authorList>
            <consortium name="Pathogen Informatics"/>
            <person name="Doyle S."/>
        </authorList>
    </citation>
    <scope>NUCLEOTIDE SEQUENCE [LARGE SCALE GENOMIC DNA]</scope>
    <source>
        <strain evidence="2 3">NCTC10684</strain>
    </source>
</reference>
<sequence>MSASAQLSEFDQKFQPRSHIYRRPRLAIRQRANEHPMAMFSIFVIASLSSMALVPTAGPAFASMGSKLGTIQGTHTTAKTDRLPLSETDIACRGQAWGAESKICVETIAKETGIGEARKVRLIASAEPVRTTPNIF</sequence>
<accession>A0A380WGQ1</accession>
<protein>
    <submittedName>
        <fullName evidence="2">Uncharacterized protein</fullName>
    </submittedName>
</protein>
<feature type="transmembrane region" description="Helical" evidence="1">
    <location>
        <begin position="38"/>
        <end position="62"/>
    </location>
</feature>
<dbReference type="RefSeq" id="WP_115730569.1">
    <property type="nucleotide sequence ID" value="NZ_BAAAVY010000010.1"/>
</dbReference>
<dbReference type="Proteomes" id="UP000254701">
    <property type="component" value="Unassembled WGS sequence"/>
</dbReference>
<organism evidence="2 3">
    <name type="scientific">Aminobacter aminovorans</name>
    <name type="common">Chelatobacter heintzii</name>
    <dbReference type="NCBI Taxonomy" id="83263"/>
    <lineage>
        <taxon>Bacteria</taxon>
        <taxon>Pseudomonadati</taxon>
        <taxon>Pseudomonadota</taxon>
        <taxon>Alphaproteobacteria</taxon>
        <taxon>Hyphomicrobiales</taxon>
        <taxon>Phyllobacteriaceae</taxon>
        <taxon>Aminobacter</taxon>
    </lineage>
</organism>
<name>A0A380WGQ1_AMIAI</name>
<proteinExistence type="predicted"/>
<evidence type="ECO:0000256" key="1">
    <source>
        <dbReference type="SAM" id="Phobius"/>
    </source>
</evidence>
<keyword evidence="1" id="KW-0812">Transmembrane</keyword>
<dbReference type="EMBL" id="UFSM01000001">
    <property type="protein sequence ID" value="SUU88199.1"/>
    <property type="molecule type" value="Genomic_DNA"/>
</dbReference>
<keyword evidence="1" id="KW-0472">Membrane</keyword>
<dbReference type="OrthoDB" id="8097835at2"/>
<dbReference type="AlphaFoldDB" id="A0A380WGQ1"/>
<evidence type="ECO:0000313" key="2">
    <source>
        <dbReference type="EMBL" id="SUU88199.1"/>
    </source>
</evidence>
<evidence type="ECO:0000313" key="3">
    <source>
        <dbReference type="Proteomes" id="UP000254701"/>
    </source>
</evidence>
<keyword evidence="1" id="KW-1133">Transmembrane helix</keyword>